<evidence type="ECO:0000256" key="3">
    <source>
        <dbReference type="ARBA" id="ARBA00022705"/>
    </source>
</evidence>
<evidence type="ECO:0000256" key="1">
    <source>
        <dbReference type="ARBA" id="ARBA00007572"/>
    </source>
</evidence>
<dbReference type="PANTHER" id="PTHR47810">
    <property type="entry name" value="DNA LIGASE"/>
    <property type="match status" value="1"/>
</dbReference>
<sequence length="256" mass="29213">MAVVDRLKDGTTYLKATYYDTETLPVLQGKWEVSLKIDGVRVIRNANGVPCSRAGNPMLPHVVVNMPANMTDAELFAGNWNDTMSVKAGTKPIHPSMFYSLDPLDKRLFLHPARAWSPEEIMKWLAWSQENKQEGIMLRQGDTWVKVVPLRHADIRIVGWYEGEGRLAGTFGGFITHSARVGGGFSDKLREEIWKVIQTNPQAIIGKIIQVKFREFTVAGKLRMPVFERFRFDKDTESGHRRFEDGYETGYHELEE</sequence>
<comment type="similarity">
    <text evidence="1">Belongs to the ATP-dependent DNA ligase family.</text>
</comment>
<accession>A0A240EWX6</accession>
<keyword evidence="8" id="KW-1185">Reference proteome</keyword>
<dbReference type="Pfam" id="PF14743">
    <property type="entry name" value="DNA_ligase_OB_2"/>
    <property type="match status" value="1"/>
</dbReference>
<keyword evidence="3" id="KW-0235">DNA replication</keyword>
<keyword evidence="4" id="KW-0227">DNA damage</keyword>
<dbReference type="EMBL" id="KY065149">
    <property type="protein sequence ID" value="APD18170.1"/>
    <property type="molecule type" value="Genomic_DNA"/>
</dbReference>
<dbReference type="CDD" id="cd08041">
    <property type="entry name" value="OBF_kDNA_ligase_like"/>
    <property type="match status" value="1"/>
</dbReference>
<protein>
    <submittedName>
        <fullName evidence="7">DNA ligase</fullName>
    </submittedName>
</protein>
<dbReference type="KEGG" id="vg:54974191"/>
<dbReference type="GeneID" id="54974191"/>
<proteinExistence type="inferred from homology"/>
<dbReference type="PANTHER" id="PTHR47810:SF1">
    <property type="entry name" value="DNA LIGASE B"/>
    <property type="match status" value="1"/>
</dbReference>
<dbReference type="GO" id="GO:0016874">
    <property type="term" value="F:ligase activity"/>
    <property type="evidence" value="ECO:0007669"/>
    <property type="project" value="UniProtKB-KW"/>
</dbReference>
<feature type="domain" description="DNA ligase OB-like" evidence="6">
    <location>
        <begin position="162"/>
        <end position="231"/>
    </location>
</feature>
<dbReference type="InterPro" id="IPR050326">
    <property type="entry name" value="NAD_dep_DNA_ligaseB"/>
</dbReference>
<dbReference type="Proteomes" id="UP000225149">
    <property type="component" value="Segment"/>
</dbReference>
<reference evidence="7 8" key="1">
    <citation type="journal article" date="2017" name="PLoS ONE">
        <title>Environmental bacteriophages active on biofilms and planktonic forms of toxigenic Vibrio cholerae: Potential relevance in cholera epidemiology.</title>
        <authorList>
            <person name="Naser I.B."/>
            <person name="Hoque M.M."/>
            <person name="Abdullah A."/>
            <person name="Bari S.M.N."/>
            <person name="Ghosh A.N."/>
            <person name="Faruque S.M."/>
        </authorList>
    </citation>
    <scope>NUCLEOTIDE SEQUENCE [LARGE SCALE GENOMIC DNA]</scope>
</reference>
<evidence type="ECO:0000256" key="2">
    <source>
        <dbReference type="ARBA" id="ARBA00022598"/>
    </source>
</evidence>
<keyword evidence="5" id="KW-0234">DNA repair</keyword>
<evidence type="ECO:0000313" key="7">
    <source>
        <dbReference type="EMBL" id="APD18170.1"/>
    </source>
</evidence>
<dbReference type="SUPFAM" id="SSF50249">
    <property type="entry name" value="Nucleic acid-binding proteins"/>
    <property type="match status" value="1"/>
</dbReference>
<evidence type="ECO:0000256" key="4">
    <source>
        <dbReference type="ARBA" id="ARBA00022763"/>
    </source>
</evidence>
<dbReference type="SUPFAM" id="SSF56091">
    <property type="entry name" value="DNA ligase/mRNA capping enzyme, catalytic domain"/>
    <property type="match status" value="1"/>
</dbReference>
<dbReference type="GO" id="GO:0006260">
    <property type="term" value="P:DNA replication"/>
    <property type="evidence" value="ECO:0007669"/>
    <property type="project" value="UniProtKB-KW"/>
</dbReference>
<dbReference type="GO" id="GO:0006281">
    <property type="term" value="P:DNA repair"/>
    <property type="evidence" value="ECO:0007669"/>
    <property type="project" value="UniProtKB-KW"/>
</dbReference>
<organism evidence="7 8">
    <name type="scientific">Vibrio phage JSF7</name>
    <dbReference type="NCBI Taxonomy" id="1292086"/>
    <lineage>
        <taxon>Viruses</taxon>
        <taxon>Duplodnaviria</taxon>
        <taxon>Heunggongvirae</taxon>
        <taxon>Uroviricota</taxon>
        <taxon>Caudoviricetes</taxon>
        <taxon>Autographivirales</taxon>
        <taxon>Tawavirus</taxon>
        <taxon>Tawavirus JSF7</taxon>
    </lineage>
</organism>
<name>A0A240EWX6_9CAUD</name>
<evidence type="ECO:0000313" key="8">
    <source>
        <dbReference type="Proteomes" id="UP000225149"/>
    </source>
</evidence>
<evidence type="ECO:0000259" key="6">
    <source>
        <dbReference type="Pfam" id="PF14743"/>
    </source>
</evidence>
<dbReference type="RefSeq" id="YP_009784196.1">
    <property type="nucleotide sequence ID" value="NC_047741.1"/>
</dbReference>
<dbReference type="Gene3D" id="2.40.50.140">
    <property type="entry name" value="Nucleic acid-binding proteins"/>
    <property type="match status" value="1"/>
</dbReference>
<dbReference type="InterPro" id="IPR029319">
    <property type="entry name" value="DNA_ligase_OB"/>
</dbReference>
<evidence type="ECO:0000256" key="5">
    <source>
        <dbReference type="ARBA" id="ARBA00023204"/>
    </source>
</evidence>
<keyword evidence="2 7" id="KW-0436">Ligase</keyword>
<dbReference type="InterPro" id="IPR012340">
    <property type="entry name" value="NA-bd_OB-fold"/>
</dbReference>